<dbReference type="PANTHER" id="PTHR15025:SF1">
    <property type="entry name" value="VOLTAGE-DEPENDENT CALCIUM CHANNEL GAMMA-1 SUBUNIT"/>
    <property type="match status" value="1"/>
</dbReference>
<dbReference type="GO" id="GO:1990454">
    <property type="term" value="C:L-type voltage-gated calcium channel complex"/>
    <property type="evidence" value="ECO:0007669"/>
    <property type="project" value="TreeGrafter"/>
</dbReference>
<feature type="chain" id="PRO_5021391737" evidence="6">
    <location>
        <begin position="29"/>
        <end position="171"/>
    </location>
</feature>
<proteinExistence type="predicted"/>
<dbReference type="InterPro" id="IPR004031">
    <property type="entry name" value="PMP22/EMP/MP20/Claudin"/>
</dbReference>
<dbReference type="GO" id="GO:0005246">
    <property type="term" value="F:calcium channel regulator activity"/>
    <property type="evidence" value="ECO:0007669"/>
    <property type="project" value="TreeGrafter"/>
</dbReference>
<keyword evidence="3 5" id="KW-1133">Transmembrane helix</keyword>
<keyword evidence="8" id="KW-1185">Reference proteome</keyword>
<feature type="transmembrane region" description="Helical" evidence="5">
    <location>
        <begin position="61"/>
        <end position="83"/>
    </location>
</feature>
<reference evidence="7" key="4">
    <citation type="submission" date="2025-08" db="UniProtKB">
        <authorList>
            <consortium name="Ensembl"/>
        </authorList>
    </citation>
    <scope>IDENTIFICATION</scope>
</reference>
<dbReference type="STRING" id="7868.ENSCMIP00000049006"/>
<evidence type="ECO:0000256" key="1">
    <source>
        <dbReference type="ARBA" id="ARBA00004141"/>
    </source>
</evidence>
<dbReference type="AlphaFoldDB" id="A0A4W3K9I0"/>
<evidence type="ECO:0000313" key="7">
    <source>
        <dbReference type="Ensembl" id="ENSCMIP00000049006.1"/>
    </source>
</evidence>
<keyword evidence="4 5" id="KW-0472">Membrane</keyword>
<dbReference type="Pfam" id="PF13903">
    <property type="entry name" value="Claudin_2"/>
    <property type="match status" value="1"/>
</dbReference>
<reference evidence="8" key="3">
    <citation type="journal article" date="2014" name="Nature">
        <title>Elephant shark genome provides unique insights into gnathostome evolution.</title>
        <authorList>
            <consortium name="International Elephant Shark Genome Sequencing Consortium"/>
            <person name="Venkatesh B."/>
            <person name="Lee A.P."/>
            <person name="Ravi V."/>
            <person name="Maurya A.K."/>
            <person name="Lian M.M."/>
            <person name="Swann J.B."/>
            <person name="Ohta Y."/>
            <person name="Flajnik M.F."/>
            <person name="Sutoh Y."/>
            <person name="Kasahara M."/>
            <person name="Hoon S."/>
            <person name="Gangu V."/>
            <person name="Roy S.W."/>
            <person name="Irimia M."/>
            <person name="Korzh V."/>
            <person name="Kondrychyn I."/>
            <person name="Lim Z.W."/>
            <person name="Tay B.H."/>
            <person name="Tohari S."/>
            <person name="Kong K.W."/>
            <person name="Ho S."/>
            <person name="Lorente-Galdos B."/>
            <person name="Quilez J."/>
            <person name="Marques-Bonet T."/>
            <person name="Raney B.J."/>
            <person name="Ingham P.W."/>
            <person name="Tay A."/>
            <person name="Hillier L.W."/>
            <person name="Minx P."/>
            <person name="Boehm T."/>
            <person name="Wilson R.K."/>
            <person name="Brenner S."/>
            <person name="Warren W.C."/>
        </authorList>
    </citation>
    <scope>NUCLEOTIDE SEQUENCE [LARGE SCALE GENOMIC DNA]</scope>
</reference>
<dbReference type="FunCoup" id="A0A4W3K9I0">
    <property type="interactions" value="101"/>
</dbReference>
<dbReference type="InParanoid" id="A0A4W3K9I0"/>
<keyword evidence="6" id="KW-0732">Signal</keyword>
<feature type="signal peptide" evidence="6">
    <location>
        <begin position="1"/>
        <end position="28"/>
    </location>
</feature>
<protein>
    <submittedName>
        <fullName evidence="7">Calcium channel, voltage-dependent, gamma subunit 1b</fullName>
    </submittedName>
</protein>
<dbReference type="GeneTree" id="ENSGT00390000007786"/>
<evidence type="ECO:0000313" key="8">
    <source>
        <dbReference type="Proteomes" id="UP000314986"/>
    </source>
</evidence>
<evidence type="ECO:0000256" key="2">
    <source>
        <dbReference type="ARBA" id="ARBA00022692"/>
    </source>
</evidence>
<name>A0A4W3K9I0_CALMI</name>
<evidence type="ECO:0000256" key="5">
    <source>
        <dbReference type="SAM" id="Phobius"/>
    </source>
</evidence>
<dbReference type="Gene3D" id="1.20.140.150">
    <property type="match status" value="1"/>
</dbReference>
<dbReference type="Ensembl" id="ENSCMIT00000049684.1">
    <property type="protein sequence ID" value="ENSCMIP00000049006.1"/>
    <property type="gene ID" value="ENSCMIG00000019983.1"/>
</dbReference>
<organism evidence="7 8">
    <name type="scientific">Callorhinchus milii</name>
    <name type="common">Ghost shark</name>
    <dbReference type="NCBI Taxonomy" id="7868"/>
    <lineage>
        <taxon>Eukaryota</taxon>
        <taxon>Metazoa</taxon>
        <taxon>Chordata</taxon>
        <taxon>Craniata</taxon>
        <taxon>Vertebrata</taxon>
        <taxon>Chondrichthyes</taxon>
        <taxon>Holocephali</taxon>
        <taxon>Chimaeriformes</taxon>
        <taxon>Callorhinchidae</taxon>
        <taxon>Callorhinchus</taxon>
    </lineage>
</organism>
<evidence type="ECO:0000256" key="4">
    <source>
        <dbReference type="ARBA" id="ARBA00023136"/>
    </source>
</evidence>
<reference evidence="7" key="5">
    <citation type="submission" date="2025-09" db="UniProtKB">
        <authorList>
            <consortium name="Ensembl"/>
        </authorList>
    </citation>
    <scope>IDENTIFICATION</scope>
</reference>
<comment type="subcellular location">
    <subcellularLocation>
        <location evidence="1">Membrane</location>
        <topology evidence="1">Multi-pass membrane protein</topology>
    </subcellularLocation>
</comment>
<sequence length="171" mass="19295">REPFVLLHLWNVCHLNLWLLKTPLAAVSKGLHHLKHNCTYFKHFTSGENAEIFQVTTQKEFSISAAAIAIISIAFVLLGTVCAIKYARIVMMNHYYLGLCIAISVEVTRQSVKRMIDSEETIWIQYYYAWSFACACAAFVILVIGGITLLLISLPSMPQNPWESCMDAPPE</sequence>
<keyword evidence="2 5" id="KW-0812">Transmembrane</keyword>
<accession>A0A4W3K9I0</accession>
<evidence type="ECO:0000256" key="6">
    <source>
        <dbReference type="SAM" id="SignalP"/>
    </source>
</evidence>
<dbReference type="Proteomes" id="UP000314986">
    <property type="component" value="Unassembled WGS sequence"/>
</dbReference>
<dbReference type="PANTHER" id="PTHR15025">
    <property type="entry name" value="VOLTAGE-DEPENDENT CALCIUM CHANNEL GAMMA-1 SUBUNIT-RELATED"/>
    <property type="match status" value="1"/>
</dbReference>
<reference evidence="8" key="1">
    <citation type="journal article" date="2006" name="Science">
        <title>Ancient noncoding elements conserved in the human genome.</title>
        <authorList>
            <person name="Venkatesh B."/>
            <person name="Kirkness E.F."/>
            <person name="Loh Y.H."/>
            <person name="Halpern A.L."/>
            <person name="Lee A.P."/>
            <person name="Johnson J."/>
            <person name="Dandona N."/>
            <person name="Viswanathan L.D."/>
            <person name="Tay A."/>
            <person name="Venter J.C."/>
            <person name="Strausberg R.L."/>
            <person name="Brenner S."/>
        </authorList>
    </citation>
    <scope>NUCLEOTIDE SEQUENCE [LARGE SCALE GENOMIC DNA]</scope>
</reference>
<dbReference type="GO" id="GO:1902514">
    <property type="term" value="P:regulation of calcium ion transmembrane transport via high voltage-gated calcium channel"/>
    <property type="evidence" value="ECO:0007669"/>
    <property type="project" value="TreeGrafter"/>
</dbReference>
<reference evidence="8" key="2">
    <citation type="journal article" date="2007" name="PLoS Biol.">
        <title>Survey sequencing and comparative analysis of the elephant shark (Callorhinchus milii) genome.</title>
        <authorList>
            <person name="Venkatesh B."/>
            <person name="Kirkness E.F."/>
            <person name="Loh Y.H."/>
            <person name="Halpern A.L."/>
            <person name="Lee A.P."/>
            <person name="Johnson J."/>
            <person name="Dandona N."/>
            <person name="Viswanathan L.D."/>
            <person name="Tay A."/>
            <person name="Venter J.C."/>
            <person name="Strausberg R.L."/>
            <person name="Brenner S."/>
        </authorList>
    </citation>
    <scope>NUCLEOTIDE SEQUENCE [LARGE SCALE GENOMIC DNA]</scope>
</reference>
<feature type="transmembrane region" description="Helical" evidence="5">
    <location>
        <begin position="127"/>
        <end position="152"/>
    </location>
</feature>
<evidence type="ECO:0000256" key="3">
    <source>
        <dbReference type="ARBA" id="ARBA00022989"/>
    </source>
</evidence>